<evidence type="ECO:0000313" key="2">
    <source>
        <dbReference type="EMBL" id="MDG3005485.1"/>
    </source>
</evidence>
<proteinExistence type="predicted"/>
<gene>
    <name evidence="2" type="ORF">PZE19_16985</name>
</gene>
<dbReference type="RefSeq" id="WP_277861819.1">
    <property type="nucleotide sequence ID" value="NZ_JARRAG010000002.1"/>
</dbReference>
<comment type="caution">
    <text evidence="2">The sequence shown here is derived from an EMBL/GenBank/DDBJ whole genome shotgun (WGS) entry which is preliminary data.</text>
</comment>
<reference evidence="2 3" key="1">
    <citation type="submission" date="2023-03" db="EMBL/GenBank/DDBJ databases">
        <title>Paludisphaera mucosa sp. nov. a novel planctomycete from northern fen.</title>
        <authorList>
            <person name="Ivanova A."/>
        </authorList>
    </citation>
    <scope>NUCLEOTIDE SEQUENCE [LARGE SCALE GENOMIC DNA]</scope>
    <source>
        <strain evidence="2 3">Pla2</strain>
    </source>
</reference>
<organism evidence="2 3">
    <name type="scientific">Paludisphaera mucosa</name>
    <dbReference type="NCBI Taxonomy" id="3030827"/>
    <lineage>
        <taxon>Bacteria</taxon>
        <taxon>Pseudomonadati</taxon>
        <taxon>Planctomycetota</taxon>
        <taxon>Planctomycetia</taxon>
        <taxon>Isosphaerales</taxon>
        <taxon>Isosphaeraceae</taxon>
        <taxon>Paludisphaera</taxon>
    </lineage>
</organism>
<dbReference type="Proteomes" id="UP001216907">
    <property type="component" value="Unassembled WGS sequence"/>
</dbReference>
<dbReference type="Gene3D" id="2.160.20.80">
    <property type="entry name" value="E3 ubiquitin-protein ligase SopA"/>
    <property type="match status" value="1"/>
</dbReference>
<dbReference type="SUPFAM" id="SSF141571">
    <property type="entry name" value="Pentapeptide repeat-like"/>
    <property type="match status" value="1"/>
</dbReference>
<sequence length="252" mass="27978">MAIHTLFRRWRTGSIASIEAESRGRAVELAARSGITLAYADLKRCEASLCSLPDTDFRGADLDGASLPLANLRRADFRTATLIEANLVSADLRQADLRNATLRNVDFRNADLRDALFVGADLRGARLTGARLDGARLDWRWAAFAIELLCRDSGCKGDALPLIVELAFERDERPYAWLRPLLHKPHLLGWVASVLGRAVHTGDGAPEILRTLADDVDPSALHDPIPVPDESTERLYWTRPVNPRRVRLISNQ</sequence>
<accession>A0ABT6FDP4</accession>
<name>A0ABT6FDP4_9BACT</name>
<protein>
    <submittedName>
        <fullName evidence="2">Pentapeptide repeat-containing protein</fullName>
    </submittedName>
</protein>
<dbReference type="PANTHER" id="PTHR47485:SF1">
    <property type="entry name" value="THYLAKOID LUMENAL 17.4 KDA PROTEIN, CHLOROPLASTIC"/>
    <property type="match status" value="1"/>
</dbReference>
<dbReference type="Pfam" id="PF13599">
    <property type="entry name" value="Pentapeptide_4"/>
    <property type="match status" value="1"/>
</dbReference>
<dbReference type="InterPro" id="IPR001646">
    <property type="entry name" value="5peptide_repeat"/>
</dbReference>
<dbReference type="PANTHER" id="PTHR47485">
    <property type="entry name" value="THYLAKOID LUMENAL 17.4 KDA PROTEIN, CHLOROPLASTIC"/>
    <property type="match status" value="1"/>
</dbReference>
<evidence type="ECO:0000256" key="1">
    <source>
        <dbReference type="ARBA" id="ARBA00022737"/>
    </source>
</evidence>
<keyword evidence="3" id="KW-1185">Reference proteome</keyword>
<dbReference type="Pfam" id="PF00805">
    <property type="entry name" value="Pentapeptide"/>
    <property type="match status" value="1"/>
</dbReference>
<evidence type="ECO:0000313" key="3">
    <source>
        <dbReference type="Proteomes" id="UP001216907"/>
    </source>
</evidence>
<keyword evidence="1" id="KW-0677">Repeat</keyword>
<dbReference type="EMBL" id="JARRAG010000002">
    <property type="protein sequence ID" value="MDG3005485.1"/>
    <property type="molecule type" value="Genomic_DNA"/>
</dbReference>